<protein>
    <submittedName>
        <fullName evidence="1">Uncharacterized protein</fullName>
    </submittedName>
</protein>
<reference evidence="1" key="1">
    <citation type="journal article" date="2019" name="bioRxiv">
        <title>The Genome of the Zebra Mussel, Dreissena polymorpha: A Resource for Invasive Species Research.</title>
        <authorList>
            <person name="McCartney M.A."/>
            <person name="Auch B."/>
            <person name="Kono T."/>
            <person name="Mallez S."/>
            <person name="Zhang Y."/>
            <person name="Obille A."/>
            <person name="Becker A."/>
            <person name="Abrahante J.E."/>
            <person name="Garbe J."/>
            <person name="Badalamenti J.P."/>
            <person name="Herman A."/>
            <person name="Mangelson H."/>
            <person name="Liachko I."/>
            <person name="Sullivan S."/>
            <person name="Sone E.D."/>
            <person name="Koren S."/>
            <person name="Silverstein K.A.T."/>
            <person name="Beckman K.B."/>
            <person name="Gohl D.M."/>
        </authorList>
    </citation>
    <scope>NUCLEOTIDE SEQUENCE</scope>
    <source>
        <strain evidence="1">Duluth1</strain>
        <tissue evidence="1">Whole animal</tissue>
    </source>
</reference>
<sequence length="69" mass="8084">MTLTINLILIFRRRRFSRTLEVSSKSADRKFFTKEATLESVRETEKETDLLLESNSLNSEYCFVSMATE</sequence>
<comment type="caution">
    <text evidence="1">The sequence shown here is derived from an EMBL/GenBank/DDBJ whole genome shotgun (WGS) entry which is preliminary data.</text>
</comment>
<dbReference type="EMBL" id="JAIWYP010000009">
    <property type="protein sequence ID" value="KAH3775723.1"/>
    <property type="molecule type" value="Genomic_DNA"/>
</dbReference>
<organism evidence="1 2">
    <name type="scientific">Dreissena polymorpha</name>
    <name type="common">Zebra mussel</name>
    <name type="synonym">Mytilus polymorpha</name>
    <dbReference type="NCBI Taxonomy" id="45954"/>
    <lineage>
        <taxon>Eukaryota</taxon>
        <taxon>Metazoa</taxon>
        <taxon>Spiralia</taxon>
        <taxon>Lophotrochozoa</taxon>
        <taxon>Mollusca</taxon>
        <taxon>Bivalvia</taxon>
        <taxon>Autobranchia</taxon>
        <taxon>Heteroconchia</taxon>
        <taxon>Euheterodonta</taxon>
        <taxon>Imparidentia</taxon>
        <taxon>Neoheterodontei</taxon>
        <taxon>Myida</taxon>
        <taxon>Dreissenoidea</taxon>
        <taxon>Dreissenidae</taxon>
        <taxon>Dreissena</taxon>
    </lineage>
</organism>
<accession>A0A9D4EAH4</accession>
<keyword evidence="2" id="KW-1185">Reference proteome</keyword>
<gene>
    <name evidence="1" type="ORF">DPMN_177128</name>
</gene>
<reference evidence="1" key="2">
    <citation type="submission" date="2020-11" db="EMBL/GenBank/DDBJ databases">
        <authorList>
            <person name="McCartney M.A."/>
            <person name="Auch B."/>
            <person name="Kono T."/>
            <person name="Mallez S."/>
            <person name="Becker A."/>
            <person name="Gohl D.M."/>
            <person name="Silverstein K.A.T."/>
            <person name="Koren S."/>
            <person name="Bechman K.B."/>
            <person name="Herman A."/>
            <person name="Abrahante J.E."/>
            <person name="Garbe J."/>
        </authorList>
    </citation>
    <scope>NUCLEOTIDE SEQUENCE</scope>
    <source>
        <strain evidence="1">Duluth1</strain>
        <tissue evidence="1">Whole animal</tissue>
    </source>
</reference>
<proteinExistence type="predicted"/>
<evidence type="ECO:0000313" key="2">
    <source>
        <dbReference type="Proteomes" id="UP000828390"/>
    </source>
</evidence>
<dbReference type="AlphaFoldDB" id="A0A9D4EAH4"/>
<dbReference type="Proteomes" id="UP000828390">
    <property type="component" value="Unassembled WGS sequence"/>
</dbReference>
<name>A0A9D4EAH4_DREPO</name>
<evidence type="ECO:0000313" key="1">
    <source>
        <dbReference type="EMBL" id="KAH3775723.1"/>
    </source>
</evidence>